<reference evidence="1 2" key="1">
    <citation type="submission" date="2016-11" db="EMBL/GenBank/DDBJ databases">
        <authorList>
            <person name="Jaros S."/>
            <person name="Januszkiewicz K."/>
            <person name="Wedrychowicz H."/>
        </authorList>
    </citation>
    <scope>NUCLEOTIDE SEQUENCE [LARGE SCALE GENOMIC DNA]</scope>
    <source>
        <strain evidence="1 2">DSM 15929</strain>
    </source>
</reference>
<accession>A0A1M6NM69</accession>
<gene>
    <name evidence="1" type="ORF">SAMN02745136_01364</name>
</gene>
<dbReference type="EMBL" id="FRAC01000008">
    <property type="protein sequence ID" value="SHJ96847.1"/>
    <property type="molecule type" value="Genomic_DNA"/>
</dbReference>
<proteinExistence type="predicted"/>
<evidence type="ECO:0000313" key="2">
    <source>
        <dbReference type="Proteomes" id="UP000184386"/>
    </source>
</evidence>
<keyword evidence="2" id="KW-1185">Reference proteome</keyword>
<name>A0A1M6NM69_9FIRM</name>
<protein>
    <submittedName>
        <fullName evidence="1">Uncharacterized protein</fullName>
    </submittedName>
</protein>
<evidence type="ECO:0000313" key="1">
    <source>
        <dbReference type="EMBL" id="SHJ96847.1"/>
    </source>
</evidence>
<dbReference type="Proteomes" id="UP000184386">
    <property type="component" value="Unassembled WGS sequence"/>
</dbReference>
<dbReference type="AlphaFoldDB" id="A0A1M6NM69"/>
<organism evidence="1 2">
    <name type="scientific">Anaerocolumna jejuensis DSM 15929</name>
    <dbReference type="NCBI Taxonomy" id="1121322"/>
    <lineage>
        <taxon>Bacteria</taxon>
        <taxon>Bacillati</taxon>
        <taxon>Bacillota</taxon>
        <taxon>Clostridia</taxon>
        <taxon>Lachnospirales</taxon>
        <taxon>Lachnospiraceae</taxon>
        <taxon>Anaerocolumna</taxon>
    </lineage>
</organism>
<sequence length="45" mass="5251">MLLDAENIEVFDCLFIVITKLILVPYANHQNQIKYKKQDIPLFTG</sequence>